<dbReference type="EMBL" id="UYRU01009442">
    <property type="protein sequence ID" value="VDK43915.1"/>
    <property type="molecule type" value="Genomic_DNA"/>
</dbReference>
<dbReference type="Proteomes" id="UP000281553">
    <property type="component" value="Unassembled WGS sequence"/>
</dbReference>
<sequence>MTMRPSFATPTLPSCCTWHRTRLWDTKFSLCRRSIETRARMLASPTASAQKFPFRQMGPALDVSPLTRPVDSFSSLGMHLYI</sequence>
<name>A0A3P6QTE3_DIBLA</name>
<protein>
    <submittedName>
        <fullName evidence="1">Uncharacterized protein</fullName>
    </submittedName>
</protein>
<reference evidence="1 2" key="1">
    <citation type="submission" date="2018-11" db="EMBL/GenBank/DDBJ databases">
        <authorList>
            <consortium name="Pathogen Informatics"/>
        </authorList>
    </citation>
    <scope>NUCLEOTIDE SEQUENCE [LARGE SCALE GENOMIC DNA]</scope>
</reference>
<dbReference type="AlphaFoldDB" id="A0A3P6QTE3"/>
<organism evidence="1 2">
    <name type="scientific">Dibothriocephalus latus</name>
    <name type="common">Fish tapeworm</name>
    <name type="synonym">Diphyllobothrium latum</name>
    <dbReference type="NCBI Taxonomy" id="60516"/>
    <lineage>
        <taxon>Eukaryota</taxon>
        <taxon>Metazoa</taxon>
        <taxon>Spiralia</taxon>
        <taxon>Lophotrochozoa</taxon>
        <taxon>Platyhelminthes</taxon>
        <taxon>Cestoda</taxon>
        <taxon>Eucestoda</taxon>
        <taxon>Diphyllobothriidea</taxon>
        <taxon>Diphyllobothriidae</taxon>
        <taxon>Dibothriocephalus</taxon>
    </lineage>
</organism>
<accession>A0A3P6QTE3</accession>
<evidence type="ECO:0000313" key="2">
    <source>
        <dbReference type="Proteomes" id="UP000281553"/>
    </source>
</evidence>
<keyword evidence="2" id="KW-1185">Reference proteome</keyword>
<evidence type="ECO:0000313" key="1">
    <source>
        <dbReference type="EMBL" id="VDK43915.1"/>
    </source>
</evidence>
<proteinExistence type="predicted"/>
<gene>
    <name evidence="1" type="ORF">DILT_LOCUS1404</name>
</gene>